<accession>A0A8J3N2A4</accession>
<dbReference type="InterPro" id="IPR050490">
    <property type="entry name" value="Bact_solute-bd_prot1"/>
</dbReference>
<dbReference type="PANTHER" id="PTHR43649">
    <property type="entry name" value="ARABINOSE-BINDING PROTEIN-RELATED"/>
    <property type="match status" value="1"/>
</dbReference>
<reference evidence="2" key="1">
    <citation type="submission" date="2020-10" db="EMBL/GenBank/DDBJ databases">
        <title>Taxonomic study of unclassified bacteria belonging to the class Ktedonobacteria.</title>
        <authorList>
            <person name="Yabe S."/>
            <person name="Wang C.M."/>
            <person name="Zheng Y."/>
            <person name="Sakai Y."/>
            <person name="Cavaletti L."/>
            <person name="Monciardini P."/>
            <person name="Donadio S."/>
        </authorList>
    </citation>
    <scope>NUCLEOTIDE SEQUENCE</scope>
    <source>
        <strain evidence="2">ID150040</strain>
    </source>
</reference>
<comment type="caution">
    <text evidence="2">The sequence shown here is derived from an EMBL/GenBank/DDBJ whole genome shotgun (WGS) entry which is preliminary data.</text>
</comment>
<name>A0A8J3N2A4_9CHLR</name>
<evidence type="ECO:0000256" key="1">
    <source>
        <dbReference type="SAM" id="SignalP"/>
    </source>
</evidence>
<dbReference type="InterPro" id="IPR006059">
    <property type="entry name" value="SBP"/>
</dbReference>
<sequence>MDLSSRFTRRNFVKTAATTAGAATLGGALAACGSGSGAGGSSSGTITLNYWDYFVSQAPWVDNEIKLFEKAHPNIKIKKTTQLNSSYANLYALAVKSKNTPDVAMIPPQPNFNIQVADGWFLPVDKWAGTWKAQFPEGTFHEGNNVFNGKTYSAPISGAAPGSRSTFIIRSSAMPDWSIMMAASSCPKPGMM</sequence>
<keyword evidence="3" id="KW-1185">Reference proteome</keyword>
<feature type="signal peptide" evidence="1">
    <location>
        <begin position="1"/>
        <end position="30"/>
    </location>
</feature>
<evidence type="ECO:0008006" key="4">
    <source>
        <dbReference type="Google" id="ProtNLM"/>
    </source>
</evidence>
<dbReference type="Pfam" id="PF01547">
    <property type="entry name" value="SBP_bac_1"/>
    <property type="match status" value="1"/>
</dbReference>
<dbReference type="PROSITE" id="PS51318">
    <property type="entry name" value="TAT"/>
    <property type="match status" value="1"/>
</dbReference>
<feature type="chain" id="PRO_5035240613" description="Extracellular solute-binding protein" evidence="1">
    <location>
        <begin position="31"/>
        <end position="192"/>
    </location>
</feature>
<gene>
    <name evidence="2" type="ORF">KSF_053200</name>
</gene>
<protein>
    <recommendedName>
        <fullName evidence="4">Extracellular solute-binding protein</fullName>
    </recommendedName>
</protein>
<dbReference type="PROSITE" id="PS51257">
    <property type="entry name" value="PROKAR_LIPOPROTEIN"/>
    <property type="match status" value="1"/>
</dbReference>
<dbReference type="PANTHER" id="PTHR43649:SF30">
    <property type="entry name" value="ABC TRANSPORTER SUBSTRATE-BINDING PROTEIN"/>
    <property type="match status" value="1"/>
</dbReference>
<dbReference type="SUPFAM" id="SSF53850">
    <property type="entry name" value="Periplasmic binding protein-like II"/>
    <property type="match status" value="1"/>
</dbReference>
<dbReference type="Proteomes" id="UP000597444">
    <property type="component" value="Unassembled WGS sequence"/>
</dbReference>
<organism evidence="2 3">
    <name type="scientific">Reticulibacter mediterranei</name>
    <dbReference type="NCBI Taxonomy" id="2778369"/>
    <lineage>
        <taxon>Bacteria</taxon>
        <taxon>Bacillati</taxon>
        <taxon>Chloroflexota</taxon>
        <taxon>Ktedonobacteria</taxon>
        <taxon>Ktedonobacterales</taxon>
        <taxon>Reticulibacteraceae</taxon>
        <taxon>Reticulibacter</taxon>
    </lineage>
</organism>
<keyword evidence="1" id="KW-0732">Signal</keyword>
<proteinExistence type="predicted"/>
<dbReference type="InterPro" id="IPR006311">
    <property type="entry name" value="TAT_signal"/>
</dbReference>
<dbReference type="RefSeq" id="WP_220205960.1">
    <property type="nucleotide sequence ID" value="NZ_BNJK01000001.1"/>
</dbReference>
<dbReference type="EMBL" id="BNJK01000001">
    <property type="protein sequence ID" value="GHO95272.1"/>
    <property type="molecule type" value="Genomic_DNA"/>
</dbReference>
<dbReference type="AlphaFoldDB" id="A0A8J3N2A4"/>
<evidence type="ECO:0000313" key="3">
    <source>
        <dbReference type="Proteomes" id="UP000597444"/>
    </source>
</evidence>
<evidence type="ECO:0000313" key="2">
    <source>
        <dbReference type="EMBL" id="GHO95272.1"/>
    </source>
</evidence>
<dbReference type="Gene3D" id="3.40.190.10">
    <property type="entry name" value="Periplasmic binding protein-like II"/>
    <property type="match status" value="1"/>
</dbReference>